<dbReference type="Pfam" id="PF01583">
    <property type="entry name" value="APS_kinase"/>
    <property type="match status" value="1"/>
</dbReference>
<keyword evidence="8" id="KW-0067">ATP-binding</keyword>
<dbReference type="GO" id="GO:0005524">
    <property type="term" value="F:ATP binding"/>
    <property type="evidence" value="ECO:0007669"/>
    <property type="project" value="UniProtKB-KW"/>
</dbReference>
<dbReference type="InterPro" id="IPR006683">
    <property type="entry name" value="Thioestr_dom"/>
</dbReference>
<dbReference type="CDD" id="cd02027">
    <property type="entry name" value="APSK"/>
    <property type="match status" value="1"/>
</dbReference>
<dbReference type="InterPro" id="IPR052061">
    <property type="entry name" value="PTE-AB_protein"/>
</dbReference>
<dbReference type="Pfam" id="PF03061">
    <property type="entry name" value="4HBT"/>
    <property type="match status" value="1"/>
</dbReference>
<dbReference type="AlphaFoldDB" id="E9EL74"/>
<evidence type="ECO:0000256" key="9">
    <source>
        <dbReference type="ARBA" id="ARBA00023192"/>
    </source>
</evidence>
<dbReference type="PANTHER" id="PTHR47260">
    <property type="entry name" value="UPF0644 PROTEIN PB2B4.06"/>
    <property type="match status" value="1"/>
</dbReference>
<feature type="transmembrane region" description="Helical" evidence="13">
    <location>
        <begin position="96"/>
        <end position="115"/>
    </location>
</feature>
<dbReference type="OrthoDB" id="506431at2759"/>
<evidence type="ECO:0000313" key="16">
    <source>
        <dbReference type="EMBL" id="EFZ03141.2"/>
    </source>
</evidence>
<dbReference type="GeneID" id="19254501"/>
<dbReference type="InterPro" id="IPR027417">
    <property type="entry name" value="P-loop_NTPase"/>
</dbReference>
<organism evidence="16 17">
    <name type="scientific">Metarhizium robertsii (strain ARSEF 23 / ATCC MYA-3075)</name>
    <name type="common">Metarhizium anisopliae (strain ARSEF 23)</name>
    <dbReference type="NCBI Taxonomy" id="655844"/>
    <lineage>
        <taxon>Eukaryota</taxon>
        <taxon>Fungi</taxon>
        <taxon>Dikarya</taxon>
        <taxon>Ascomycota</taxon>
        <taxon>Pezizomycotina</taxon>
        <taxon>Sordariomycetes</taxon>
        <taxon>Hypocreomycetidae</taxon>
        <taxon>Hypocreales</taxon>
        <taxon>Clavicipitaceae</taxon>
        <taxon>Metarhizium</taxon>
    </lineage>
</organism>
<keyword evidence="13" id="KW-0812">Transmembrane</keyword>
<keyword evidence="13" id="KW-0472">Membrane</keyword>
<keyword evidence="7" id="KW-0418">Kinase</keyword>
<comment type="pathway">
    <text evidence="1">Sulfur metabolism; hydrogen sulfide biosynthesis; sulfite from sulfate: step 2/3.</text>
</comment>
<feature type="region of interest" description="Disordered" evidence="12">
    <location>
        <begin position="32"/>
        <end position="59"/>
    </location>
</feature>
<name>E9EL74_METRA</name>
<proteinExistence type="inferred from homology"/>
<keyword evidence="17" id="KW-1185">Reference proteome</keyword>
<dbReference type="SUPFAM" id="SSF54637">
    <property type="entry name" value="Thioesterase/thiol ester dehydrase-isomerase"/>
    <property type="match status" value="1"/>
</dbReference>
<dbReference type="RefSeq" id="XP_007816404.2">
    <property type="nucleotide sequence ID" value="XM_007818213.2"/>
</dbReference>
<dbReference type="HAMAP" id="MF_00065">
    <property type="entry name" value="Adenylyl_sulf_kinase"/>
    <property type="match status" value="1"/>
</dbReference>
<comment type="caution">
    <text evidence="16">The sequence shown here is derived from an EMBL/GenBank/DDBJ whole genome shotgun (WGS) entry which is preliminary data.</text>
</comment>
<feature type="compositionally biased region" description="Polar residues" evidence="12">
    <location>
        <begin position="42"/>
        <end position="59"/>
    </location>
</feature>
<evidence type="ECO:0000256" key="6">
    <source>
        <dbReference type="ARBA" id="ARBA00022741"/>
    </source>
</evidence>
<keyword evidence="6" id="KW-0547">Nucleotide-binding</keyword>
<evidence type="ECO:0000256" key="4">
    <source>
        <dbReference type="ARBA" id="ARBA00018163"/>
    </source>
</evidence>
<dbReference type="InterPro" id="IPR059117">
    <property type="entry name" value="APS_kinase_dom"/>
</dbReference>
<reference evidence="16 17" key="2">
    <citation type="journal article" date="2014" name="Proc. Natl. Acad. Sci. U.S.A.">
        <title>Trajectory and genomic determinants of fungal-pathogen speciation and host adaptation.</title>
        <authorList>
            <person name="Hu X."/>
            <person name="Xiao G."/>
            <person name="Zheng P."/>
            <person name="Shang Y."/>
            <person name="Su Y."/>
            <person name="Zhang X."/>
            <person name="Liu X."/>
            <person name="Zhan S."/>
            <person name="St Leger R.J."/>
            <person name="Wang C."/>
        </authorList>
    </citation>
    <scope>GENOME REANNOTATION</scope>
    <source>
        <strain evidence="17">ARSEF 23 / ATCC MYA-3075</strain>
    </source>
</reference>
<keyword evidence="5" id="KW-0808">Transferase</keyword>
<dbReference type="SUPFAM" id="SSF52540">
    <property type="entry name" value="P-loop containing nucleoside triphosphate hydrolases"/>
    <property type="match status" value="1"/>
</dbReference>
<dbReference type="EMBL" id="ADNJ02000012">
    <property type="protein sequence ID" value="EFZ03141.2"/>
    <property type="molecule type" value="Genomic_DNA"/>
</dbReference>
<comment type="similarity">
    <text evidence="2">Belongs to the APS kinase family.</text>
</comment>
<evidence type="ECO:0000259" key="15">
    <source>
        <dbReference type="Pfam" id="PF03061"/>
    </source>
</evidence>
<dbReference type="Gene3D" id="3.10.129.10">
    <property type="entry name" value="Hotdog Thioesterase"/>
    <property type="match status" value="1"/>
</dbReference>
<dbReference type="GO" id="GO:0000103">
    <property type="term" value="P:sulfate assimilation"/>
    <property type="evidence" value="ECO:0007669"/>
    <property type="project" value="InterPro"/>
</dbReference>
<dbReference type="GO" id="GO:0004020">
    <property type="term" value="F:adenylylsulfate kinase activity"/>
    <property type="evidence" value="ECO:0007669"/>
    <property type="project" value="UniProtKB-EC"/>
</dbReference>
<evidence type="ECO:0000256" key="7">
    <source>
        <dbReference type="ARBA" id="ARBA00022777"/>
    </source>
</evidence>
<evidence type="ECO:0000259" key="14">
    <source>
        <dbReference type="Pfam" id="PF01583"/>
    </source>
</evidence>
<evidence type="ECO:0000256" key="8">
    <source>
        <dbReference type="ARBA" id="ARBA00022840"/>
    </source>
</evidence>
<dbReference type="NCBIfam" id="TIGR00455">
    <property type="entry name" value="apsK"/>
    <property type="match status" value="1"/>
</dbReference>
<protein>
    <recommendedName>
        <fullName evidence="4">Adenylyl-sulfate kinase</fullName>
        <ecNumber evidence="3">2.7.1.25</ecNumber>
    </recommendedName>
    <alternativeName>
        <fullName evidence="11">ATP adenosine-5'-phosphosulfate 3'-phosphotransferase</fullName>
    </alternativeName>
    <alternativeName>
        <fullName evidence="10">Adenosine-5'-phosphosulfate kinase</fullName>
    </alternativeName>
</protein>
<dbReference type="GO" id="GO:0019344">
    <property type="term" value="P:cysteine biosynthetic process"/>
    <property type="evidence" value="ECO:0007669"/>
    <property type="project" value="UniProtKB-KW"/>
</dbReference>
<keyword evidence="9" id="KW-0198">Cysteine biosynthesis</keyword>
<accession>E9EL74</accession>
<evidence type="ECO:0000313" key="17">
    <source>
        <dbReference type="Proteomes" id="UP000002498"/>
    </source>
</evidence>
<evidence type="ECO:0000256" key="1">
    <source>
        <dbReference type="ARBA" id="ARBA00004806"/>
    </source>
</evidence>
<evidence type="ECO:0000256" key="3">
    <source>
        <dbReference type="ARBA" id="ARBA00012121"/>
    </source>
</evidence>
<dbReference type="PANTHER" id="PTHR47260:SF7">
    <property type="entry name" value="THIOESTERASE FAMILY PROTEIN (AFU_ORTHOLOGUE AFUA_1G10800)"/>
    <property type="match status" value="1"/>
</dbReference>
<dbReference type="InterPro" id="IPR002891">
    <property type="entry name" value="APS"/>
</dbReference>
<feature type="domain" description="Thioesterase" evidence="15">
    <location>
        <begin position="225"/>
        <end position="292"/>
    </location>
</feature>
<dbReference type="Proteomes" id="UP000002498">
    <property type="component" value="Unassembled WGS sequence"/>
</dbReference>
<evidence type="ECO:0000256" key="13">
    <source>
        <dbReference type="SAM" id="Phobius"/>
    </source>
</evidence>
<keyword evidence="13" id="KW-1133">Transmembrane helix</keyword>
<evidence type="ECO:0000256" key="2">
    <source>
        <dbReference type="ARBA" id="ARBA00007008"/>
    </source>
</evidence>
<dbReference type="EC" id="2.7.1.25" evidence="3"/>
<sequence>MFGQPVARRLAQQTRTISRLYNPASSPLLHASRRSARRWQHSGATATNSEGAATASNSANTEQAAQAISFADNGKGNVAFASGNSSGGGGLALRKGLFYVMFGLAFSAIGAYGSWHTLKTQGLGFYSDEESLKRFTPEEADVEARRIEDTINNLPLVAEQRQRPEMVESRPHLKMPGQYRARSLTGSALTGPGKVPVPAYAWVDKGGKSLVSVVYVGEDLCGHPGIVHGGFLATMLDEGLARCCFAALPHNIGVTANLNINYRKPTPAGSYLVLRAETTKVEGRKAWVKGHIESVAAPGEEPTVYADATALFVSPKFAAQTTPPSYKKAKSQPLTHQAYANDTSNITWHPSLSRKERNELRGQRGLTIWLTGLSASGKSTVATALEQHLLHLGRAAYRLDGDNVRFGLNKDLGFSEKDRNENIRRISEVAKLFADSSTIAITSFISPYRADRDVARQLHAASQDVKDEPIPFVEVFVDVPLEVAEQRDPKGLYKKARAGEIKEFTGISAPYEEPINPEITIKTHENSLEECVAQIVNWLLEKGYLTLN</sequence>
<evidence type="ECO:0000256" key="10">
    <source>
        <dbReference type="ARBA" id="ARBA00029724"/>
    </source>
</evidence>
<dbReference type="FunFam" id="3.40.50.300:FF:000212">
    <property type="entry name" value="Adenylyl-sulfate kinase"/>
    <property type="match status" value="1"/>
</dbReference>
<dbReference type="NCBIfam" id="NF003013">
    <property type="entry name" value="PRK03846.1"/>
    <property type="match status" value="1"/>
</dbReference>
<dbReference type="CDD" id="cd03443">
    <property type="entry name" value="PaaI_thioesterase"/>
    <property type="match status" value="1"/>
</dbReference>
<reference evidence="16 17" key="1">
    <citation type="journal article" date="2011" name="PLoS Genet.">
        <title>Genome sequencing and comparative transcriptomics of the model entomopathogenic fungi Metarhizium anisopliae and M. acridum.</title>
        <authorList>
            <person name="Gao Q."/>
            <person name="Jin K."/>
            <person name="Ying S.H."/>
            <person name="Zhang Y."/>
            <person name="Xiao G."/>
            <person name="Shang Y."/>
            <person name="Duan Z."/>
            <person name="Hu X."/>
            <person name="Xie X.Q."/>
            <person name="Zhou G."/>
            <person name="Peng G."/>
            <person name="Luo Z."/>
            <person name="Huang W."/>
            <person name="Wang B."/>
            <person name="Fang W."/>
            <person name="Wang S."/>
            <person name="Zhong Y."/>
            <person name="Ma L.J."/>
            <person name="St Leger R.J."/>
            <person name="Zhao G.P."/>
            <person name="Pei Y."/>
            <person name="Feng M.G."/>
            <person name="Xia Y."/>
            <person name="Wang C."/>
        </authorList>
    </citation>
    <scope>NUCLEOTIDE SEQUENCE [LARGE SCALE GENOMIC DNA]</scope>
    <source>
        <strain evidence="17">ARSEF 23 / ATCC MYA-3075</strain>
    </source>
</reference>
<dbReference type="KEGG" id="maj:MAA_00215"/>
<evidence type="ECO:0000256" key="12">
    <source>
        <dbReference type="SAM" id="MobiDB-lite"/>
    </source>
</evidence>
<dbReference type="HOGENOM" id="CLU_035752_0_0_1"/>
<evidence type="ECO:0000256" key="5">
    <source>
        <dbReference type="ARBA" id="ARBA00022679"/>
    </source>
</evidence>
<keyword evidence="9" id="KW-0028">Amino-acid biosynthesis</keyword>
<dbReference type="InterPro" id="IPR029069">
    <property type="entry name" value="HotDog_dom_sf"/>
</dbReference>
<dbReference type="Gene3D" id="3.40.50.300">
    <property type="entry name" value="P-loop containing nucleotide triphosphate hydrolases"/>
    <property type="match status" value="1"/>
</dbReference>
<feature type="domain" description="APS kinase" evidence="14">
    <location>
        <begin position="364"/>
        <end position="522"/>
    </location>
</feature>
<gene>
    <name evidence="16" type="ORF">MAA_00215</name>
</gene>
<evidence type="ECO:0000256" key="11">
    <source>
        <dbReference type="ARBA" id="ARBA00031464"/>
    </source>
</evidence>